<accession>A0A381X8S7</accession>
<dbReference type="GO" id="GO:0006281">
    <property type="term" value="P:DNA repair"/>
    <property type="evidence" value="ECO:0007669"/>
    <property type="project" value="UniProtKB-KW"/>
</dbReference>
<dbReference type="GO" id="GO:0016787">
    <property type="term" value="F:hydrolase activity"/>
    <property type="evidence" value="ECO:0007669"/>
    <property type="project" value="UniProtKB-KW"/>
</dbReference>
<gene>
    <name evidence="10" type="ORF">METZ01_LOCUS114019</name>
</gene>
<evidence type="ECO:0000256" key="7">
    <source>
        <dbReference type="ARBA" id="ARBA00022842"/>
    </source>
</evidence>
<name>A0A381X8S7_9ZZZZ</name>
<evidence type="ECO:0000256" key="1">
    <source>
        <dbReference type="ARBA" id="ARBA00001936"/>
    </source>
</evidence>
<evidence type="ECO:0000256" key="6">
    <source>
        <dbReference type="ARBA" id="ARBA00022801"/>
    </source>
</evidence>
<dbReference type="EMBL" id="UINC01014322">
    <property type="protein sequence ID" value="SVA61165.1"/>
    <property type="molecule type" value="Genomic_DNA"/>
</dbReference>
<dbReference type="PANTHER" id="PTHR15822">
    <property type="entry name" value="TRAF AND TNF RECEPTOR-ASSOCIATED PROTEIN"/>
    <property type="match status" value="1"/>
</dbReference>
<proteinExistence type="predicted"/>
<feature type="domain" description="Endonuclease/exonuclease/phosphatase" evidence="9">
    <location>
        <begin position="59"/>
        <end position="297"/>
    </location>
</feature>
<organism evidence="10">
    <name type="scientific">marine metagenome</name>
    <dbReference type="NCBI Taxonomy" id="408172"/>
    <lineage>
        <taxon>unclassified sequences</taxon>
        <taxon>metagenomes</taxon>
        <taxon>ecological metagenomes</taxon>
    </lineage>
</organism>
<evidence type="ECO:0000256" key="4">
    <source>
        <dbReference type="ARBA" id="ARBA00022723"/>
    </source>
</evidence>
<keyword evidence="8" id="KW-0234">DNA repair</keyword>
<evidence type="ECO:0000256" key="3">
    <source>
        <dbReference type="ARBA" id="ARBA00022722"/>
    </source>
</evidence>
<comment type="cofactor">
    <cofactor evidence="1">
        <name>Mn(2+)</name>
        <dbReference type="ChEBI" id="CHEBI:29035"/>
    </cofactor>
</comment>
<keyword evidence="6" id="KW-0378">Hydrolase</keyword>
<keyword evidence="3" id="KW-0540">Nuclease</keyword>
<evidence type="ECO:0000256" key="8">
    <source>
        <dbReference type="ARBA" id="ARBA00023204"/>
    </source>
</evidence>
<dbReference type="Pfam" id="PF03372">
    <property type="entry name" value="Exo_endo_phos"/>
    <property type="match status" value="1"/>
</dbReference>
<dbReference type="Gene3D" id="3.60.10.10">
    <property type="entry name" value="Endonuclease/exonuclease/phosphatase"/>
    <property type="match status" value="1"/>
</dbReference>
<reference evidence="10" key="1">
    <citation type="submission" date="2018-05" db="EMBL/GenBank/DDBJ databases">
        <authorList>
            <person name="Lanie J.A."/>
            <person name="Ng W.-L."/>
            <person name="Kazmierczak K.M."/>
            <person name="Andrzejewski T.M."/>
            <person name="Davidsen T.M."/>
            <person name="Wayne K.J."/>
            <person name="Tettelin H."/>
            <person name="Glass J.I."/>
            <person name="Rusch D."/>
            <person name="Podicherti R."/>
            <person name="Tsui H.-C.T."/>
            <person name="Winkler M.E."/>
        </authorList>
    </citation>
    <scope>NUCLEOTIDE SEQUENCE</scope>
</reference>
<dbReference type="InterPro" id="IPR036691">
    <property type="entry name" value="Endo/exonu/phosph_ase_sf"/>
</dbReference>
<evidence type="ECO:0000256" key="2">
    <source>
        <dbReference type="ARBA" id="ARBA00001946"/>
    </source>
</evidence>
<dbReference type="AlphaFoldDB" id="A0A381X8S7"/>
<dbReference type="SUPFAM" id="SSF56219">
    <property type="entry name" value="DNase I-like"/>
    <property type="match status" value="1"/>
</dbReference>
<sequence>MKHLLLTTIAAVVVVAYTAFATVRSLNEKIDPCSKTSVELKKFKNKENTEAKTRIRFAAYNVLFGLWAKPKSIGEMFKQYDLDVICFNEVPSGDWTARVGRVLGMDHVHVGKVSSANHRNKYKSILCRFPLFDKREVTINAKGWKPASLVSAKVNIKGVPLMIYSTHIPGQLEVKESAAAFIAEKLISSSVSENLFVLGDFNNHLNEGALKSFNKVGVKSIWNELPIDTLKISTHKHIESGNESGVIDHIFFRTKTSKVNVTRGGIISSAYNSPEAELQMNRYKKEWLKYGKPLSDHRPIWAEFIFSADNSKK</sequence>
<comment type="cofactor">
    <cofactor evidence="2">
        <name>Mg(2+)</name>
        <dbReference type="ChEBI" id="CHEBI:18420"/>
    </cofactor>
</comment>
<dbReference type="GO" id="GO:0004518">
    <property type="term" value="F:nuclease activity"/>
    <property type="evidence" value="ECO:0007669"/>
    <property type="project" value="UniProtKB-KW"/>
</dbReference>
<dbReference type="PANTHER" id="PTHR15822:SF4">
    <property type="entry name" value="TYROSYL-DNA PHOSPHODIESTERASE 2"/>
    <property type="match status" value="1"/>
</dbReference>
<keyword evidence="5" id="KW-0227">DNA damage</keyword>
<evidence type="ECO:0000259" key="9">
    <source>
        <dbReference type="Pfam" id="PF03372"/>
    </source>
</evidence>
<keyword evidence="7" id="KW-0460">Magnesium</keyword>
<evidence type="ECO:0000256" key="5">
    <source>
        <dbReference type="ARBA" id="ARBA00022763"/>
    </source>
</evidence>
<evidence type="ECO:0000313" key="10">
    <source>
        <dbReference type="EMBL" id="SVA61165.1"/>
    </source>
</evidence>
<dbReference type="GO" id="GO:0046872">
    <property type="term" value="F:metal ion binding"/>
    <property type="evidence" value="ECO:0007669"/>
    <property type="project" value="UniProtKB-KW"/>
</dbReference>
<dbReference type="InterPro" id="IPR005135">
    <property type="entry name" value="Endo/exonuclease/phosphatase"/>
</dbReference>
<keyword evidence="4" id="KW-0479">Metal-binding</keyword>
<protein>
    <recommendedName>
        <fullName evidence="9">Endonuclease/exonuclease/phosphatase domain-containing protein</fullName>
    </recommendedName>
</protein>
<dbReference type="InterPro" id="IPR051547">
    <property type="entry name" value="TDP2-like"/>
</dbReference>